<accession>A0A1G2LPC2</accession>
<comment type="subcellular location">
    <subcellularLocation>
        <location evidence="1">Cell membrane</location>
        <topology evidence="1">Multi-pass membrane protein</topology>
    </subcellularLocation>
</comment>
<dbReference type="Proteomes" id="UP000177171">
    <property type="component" value="Unassembled WGS sequence"/>
</dbReference>
<feature type="transmembrane region" description="Helical" evidence="7">
    <location>
        <begin position="63"/>
        <end position="86"/>
    </location>
</feature>
<evidence type="ECO:0000256" key="2">
    <source>
        <dbReference type="ARBA" id="ARBA00022475"/>
    </source>
</evidence>
<reference evidence="9 10" key="1">
    <citation type="journal article" date="2016" name="Nat. Commun.">
        <title>Thousands of microbial genomes shed light on interconnected biogeochemical processes in an aquifer system.</title>
        <authorList>
            <person name="Anantharaman K."/>
            <person name="Brown C.T."/>
            <person name="Hug L.A."/>
            <person name="Sharon I."/>
            <person name="Castelle C.J."/>
            <person name="Probst A.J."/>
            <person name="Thomas B.C."/>
            <person name="Singh A."/>
            <person name="Wilkins M.J."/>
            <person name="Karaoz U."/>
            <person name="Brodie E.L."/>
            <person name="Williams K.H."/>
            <person name="Hubbard S.S."/>
            <person name="Banfield J.F."/>
        </authorList>
    </citation>
    <scope>NUCLEOTIDE SEQUENCE [LARGE SCALE GENOMIC DNA]</scope>
</reference>
<protein>
    <recommendedName>
        <fullName evidence="8">Phosphatidic acid phosphatase type 2/haloperoxidase domain-containing protein</fullName>
    </recommendedName>
</protein>
<name>A0A1G2LPC2_9BACT</name>
<gene>
    <name evidence="9" type="ORF">A3G49_01120</name>
</gene>
<feature type="transmembrane region" description="Helical" evidence="7">
    <location>
        <begin position="158"/>
        <end position="175"/>
    </location>
</feature>
<dbReference type="Gene3D" id="1.20.144.10">
    <property type="entry name" value="Phosphatidic acid phosphatase type 2/haloperoxidase"/>
    <property type="match status" value="1"/>
</dbReference>
<sequence>MDILFKIDTQILLWFNSWVGWYDWVDITIVFRVEILPYFFIAGLMFFAVFYKNEEQKIKNRLIILEALAAGLISRYVITETIRFLYNRPRPFEAVEGLNQLLQHLPGYSFPSGHATFYFALAATIFLYHKKAGILFLFAAFQLTLTRIAIGFHWPSDILAGAILGITISLVVHYLEKYTPYGFKKIFIDILKKY</sequence>
<dbReference type="SMART" id="SM00014">
    <property type="entry name" value="acidPPc"/>
    <property type="match status" value="1"/>
</dbReference>
<dbReference type="AlphaFoldDB" id="A0A1G2LPC2"/>
<feature type="domain" description="Phosphatidic acid phosphatase type 2/haloperoxidase" evidence="8">
    <location>
        <begin position="63"/>
        <end position="173"/>
    </location>
</feature>
<dbReference type="PANTHER" id="PTHR14969:SF62">
    <property type="entry name" value="DECAPRENYLPHOSPHORYL-5-PHOSPHORIBOSE PHOSPHATASE RV3807C-RELATED"/>
    <property type="match status" value="1"/>
</dbReference>
<evidence type="ECO:0000256" key="4">
    <source>
        <dbReference type="ARBA" id="ARBA00022801"/>
    </source>
</evidence>
<keyword evidence="2" id="KW-1003">Cell membrane</keyword>
<proteinExistence type="predicted"/>
<evidence type="ECO:0000256" key="6">
    <source>
        <dbReference type="ARBA" id="ARBA00023136"/>
    </source>
</evidence>
<dbReference type="SUPFAM" id="SSF48317">
    <property type="entry name" value="Acid phosphatase/Vanadium-dependent haloperoxidase"/>
    <property type="match status" value="1"/>
</dbReference>
<dbReference type="PANTHER" id="PTHR14969">
    <property type="entry name" value="SPHINGOSINE-1-PHOSPHATE PHOSPHOHYDROLASE"/>
    <property type="match status" value="1"/>
</dbReference>
<organism evidence="9 10">
    <name type="scientific">Candidatus Sungbacteria bacterium RIFCSPLOWO2_12_FULL_41_11</name>
    <dbReference type="NCBI Taxonomy" id="1802286"/>
    <lineage>
        <taxon>Bacteria</taxon>
        <taxon>Candidatus Sungiibacteriota</taxon>
    </lineage>
</organism>
<evidence type="ECO:0000256" key="3">
    <source>
        <dbReference type="ARBA" id="ARBA00022692"/>
    </source>
</evidence>
<evidence type="ECO:0000313" key="10">
    <source>
        <dbReference type="Proteomes" id="UP000177171"/>
    </source>
</evidence>
<keyword evidence="6 7" id="KW-0472">Membrane</keyword>
<dbReference type="InterPro" id="IPR036938">
    <property type="entry name" value="PAP2/HPO_sf"/>
</dbReference>
<feature type="transmembrane region" description="Helical" evidence="7">
    <location>
        <begin position="134"/>
        <end position="152"/>
    </location>
</feature>
<comment type="caution">
    <text evidence="9">The sequence shown here is derived from an EMBL/GenBank/DDBJ whole genome shotgun (WGS) entry which is preliminary data.</text>
</comment>
<keyword evidence="5 7" id="KW-1133">Transmembrane helix</keyword>
<evidence type="ECO:0000313" key="9">
    <source>
        <dbReference type="EMBL" id="OHA13423.1"/>
    </source>
</evidence>
<dbReference type="GO" id="GO:0016787">
    <property type="term" value="F:hydrolase activity"/>
    <property type="evidence" value="ECO:0007669"/>
    <property type="project" value="UniProtKB-KW"/>
</dbReference>
<keyword evidence="3 7" id="KW-0812">Transmembrane</keyword>
<evidence type="ECO:0000256" key="7">
    <source>
        <dbReference type="SAM" id="Phobius"/>
    </source>
</evidence>
<dbReference type="EMBL" id="MHQY01000028">
    <property type="protein sequence ID" value="OHA13423.1"/>
    <property type="molecule type" value="Genomic_DNA"/>
</dbReference>
<evidence type="ECO:0000259" key="8">
    <source>
        <dbReference type="SMART" id="SM00014"/>
    </source>
</evidence>
<feature type="transmembrane region" description="Helical" evidence="7">
    <location>
        <begin position="106"/>
        <end position="127"/>
    </location>
</feature>
<dbReference type="Pfam" id="PF01569">
    <property type="entry name" value="PAP2"/>
    <property type="match status" value="1"/>
</dbReference>
<feature type="transmembrane region" description="Helical" evidence="7">
    <location>
        <begin position="29"/>
        <end position="51"/>
    </location>
</feature>
<evidence type="ECO:0000256" key="5">
    <source>
        <dbReference type="ARBA" id="ARBA00022989"/>
    </source>
</evidence>
<dbReference type="InterPro" id="IPR000326">
    <property type="entry name" value="PAP2/HPO"/>
</dbReference>
<evidence type="ECO:0000256" key="1">
    <source>
        <dbReference type="ARBA" id="ARBA00004651"/>
    </source>
</evidence>
<keyword evidence="4" id="KW-0378">Hydrolase</keyword>
<dbReference type="GO" id="GO:0005886">
    <property type="term" value="C:plasma membrane"/>
    <property type="evidence" value="ECO:0007669"/>
    <property type="project" value="UniProtKB-SubCell"/>
</dbReference>